<evidence type="ECO:0000313" key="1">
    <source>
        <dbReference type="EMBL" id="GIX64337.1"/>
    </source>
</evidence>
<dbReference type="GeneID" id="94195818"/>
<gene>
    <name evidence="1" type="ORF">BcabD6B2_37720</name>
</gene>
<name>A0AAV4LWZ6_BABCB</name>
<sequence length="347" mass="37035">MGEKNSLTEWPENLKEVIDWFLRVGGKDKESQGDDKKSELQRAVEALPDYSKAKEGLGGGNVAGLFNEVGKGLQQFIGYSSLYELDGSGIALQYGSGYTSSYSKQAKWNNGGGSNETYAEILLSSTPLLYYGLTFVYWMCIRGGWREENFGGGSNGSDLHNFLSDLGYSTGLKSGATGQTIAKLLGTGYNAITDFTNVTVSDSPSYPDFLKKLQEHGKPKLPNQAMSAPLYVLYAASTKYLQSKLSSSKIKDLPQTQSDISKTLKGYSEAVKALNPGSSQKLSDAYNTLLTQIQSQFNQDPPPPPSSSAGAAAGGILGTAALGTTAALATNVGGITTTLKNFIPIFR</sequence>
<reference evidence="1 2" key="1">
    <citation type="submission" date="2021-06" db="EMBL/GenBank/DDBJ databases">
        <title>Genome sequence of Babesia caballi.</title>
        <authorList>
            <person name="Yamagishi J."/>
            <person name="Kidaka T."/>
            <person name="Ochi A."/>
        </authorList>
    </citation>
    <scope>NUCLEOTIDE SEQUENCE [LARGE SCALE GENOMIC DNA]</scope>
    <source>
        <strain evidence="1">USDA-D6B2</strain>
    </source>
</reference>
<organism evidence="1 2">
    <name type="scientific">Babesia caballi</name>
    <dbReference type="NCBI Taxonomy" id="5871"/>
    <lineage>
        <taxon>Eukaryota</taxon>
        <taxon>Sar</taxon>
        <taxon>Alveolata</taxon>
        <taxon>Apicomplexa</taxon>
        <taxon>Aconoidasida</taxon>
        <taxon>Piroplasmida</taxon>
        <taxon>Babesiidae</taxon>
        <taxon>Babesia</taxon>
    </lineage>
</organism>
<evidence type="ECO:0000313" key="2">
    <source>
        <dbReference type="Proteomes" id="UP001497744"/>
    </source>
</evidence>
<dbReference type="EMBL" id="BPLF01000003">
    <property type="protein sequence ID" value="GIX64337.1"/>
    <property type="molecule type" value="Genomic_DNA"/>
</dbReference>
<dbReference type="Proteomes" id="UP001497744">
    <property type="component" value="Unassembled WGS sequence"/>
</dbReference>
<dbReference type="AlphaFoldDB" id="A0AAV4LWZ6"/>
<dbReference type="RefSeq" id="XP_067716406.1">
    <property type="nucleotide sequence ID" value="XM_067860305.1"/>
</dbReference>
<proteinExistence type="predicted"/>
<accession>A0AAV4LWZ6</accession>
<comment type="caution">
    <text evidence="1">The sequence shown here is derived from an EMBL/GenBank/DDBJ whole genome shotgun (WGS) entry which is preliminary data.</text>
</comment>
<keyword evidence="2" id="KW-1185">Reference proteome</keyword>
<protein>
    <submittedName>
        <fullName evidence="1">Variant erythrocyte surface antigen-1 family protein</fullName>
    </submittedName>
</protein>